<accession>S2KQJ0</accession>
<dbReference type="Gene3D" id="3.40.50.300">
    <property type="entry name" value="P-loop containing nucleotide triphosphate hydrolases"/>
    <property type="match status" value="1"/>
</dbReference>
<dbReference type="EMBL" id="ASTJ01000011">
    <property type="protein sequence ID" value="EPC04150.1"/>
    <property type="molecule type" value="Genomic_DNA"/>
</dbReference>
<evidence type="ECO:0000313" key="2">
    <source>
        <dbReference type="Proteomes" id="UP000014463"/>
    </source>
</evidence>
<gene>
    <name evidence="1" type="ORF">L861_02225</name>
</gene>
<keyword evidence="2" id="KW-1185">Reference proteome</keyword>
<dbReference type="OrthoDB" id="287064at2"/>
<reference evidence="1 2" key="1">
    <citation type="journal article" date="2013" name="Genome Announc.">
        <title>Draft genome sequence of the moderately halophilic gammaproteobacterium Halomonas anticariensis FP35.</title>
        <authorList>
            <person name="Tahrioui A."/>
            <person name="Quesada E."/>
            <person name="Llamas I."/>
        </authorList>
    </citation>
    <scope>NUCLEOTIDE SEQUENCE [LARGE SCALE GENOMIC DNA]</scope>
    <source>
        <strain evidence="2">DSM 16096 / CECT 5854 / LMG 22089 / FP35</strain>
    </source>
</reference>
<organism evidence="1 2">
    <name type="scientific">Litchfieldella anticariensis (strain DSM 16096 / CECT 5854 / CIP 108499 / LMG 22089 / FP35)</name>
    <name type="common">Halomonas anticariensis</name>
    <dbReference type="NCBI Taxonomy" id="1121939"/>
    <lineage>
        <taxon>Bacteria</taxon>
        <taxon>Pseudomonadati</taxon>
        <taxon>Pseudomonadota</taxon>
        <taxon>Gammaproteobacteria</taxon>
        <taxon>Oceanospirillales</taxon>
        <taxon>Halomonadaceae</taxon>
        <taxon>Litchfieldella</taxon>
    </lineage>
</organism>
<protein>
    <recommendedName>
        <fullName evidence="3">Sulfotransferase domain-containing protein</fullName>
    </recommendedName>
</protein>
<dbReference type="AlphaFoldDB" id="S2KQJ0"/>
<evidence type="ECO:0000313" key="1">
    <source>
        <dbReference type="EMBL" id="EPC04150.1"/>
    </source>
</evidence>
<dbReference type="SUPFAM" id="SSF52540">
    <property type="entry name" value="P-loop containing nucleoside triphosphate hydrolases"/>
    <property type="match status" value="1"/>
</dbReference>
<sequence>MKGQYNHSRMLRNNWLIYGALSGINKRPFDGSRKFLFSNDFIIDGYPRTANTFLTHYFMETFDFPQNRIGHHFHAPAAVYYASFFNKKAVFTLREPYGSISSYVLHRYGHEYEKIDALGNIQLCILKYEDYLDAINNIKSSNVLVFNFSDIVSNPERIMEVIQKKYNLKTHSSKVGEEDKTAVVQEKIKKIETNTGNDKDVSLRVPNPNEQRNEHKKKVKEIIDENFKDSMNSVLGKYEIALRGSFRI</sequence>
<dbReference type="STRING" id="1121939.L861_02225"/>
<dbReference type="Proteomes" id="UP000014463">
    <property type="component" value="Unassembled WGS sequence"/>
</dbReference>
<dbReference type="RefSeq" id="WP_016414882.1">
    <property type="nucleotide sequence ID" value="NZ_AUAB01000027.1"/>
</dbReference>
<proteinExistence type="predicted"/>
<dbReference type="InterPro" id="IPR027417">
    <property type="entry name" value="P-loop_NTPase"/>
</dbReference>
<name>S2KQJ0_LITA3</name>
<evidence type="ECO:0008006" key="3">
    <source>
        <dbReference type="Google" id="ProtNLM"/>
    </source>
</evidence>
<comment type="caution">
    <text evidence="1">The sequence shown here is derived from an EMBL/GenBank/DDBJ whole genome shotgun (WGS) entry which is preliminary data.</text>
</comment>